<feature type="region of interest" description="Disordered" evidence="1">
    <location>
        <begin position="1"/>
        <end position="26"/>
    </location>
</feature>
<dbReference type="AlphaFoldDB" id="A0A835Z309"/>
<dbReference type="SMART" id="SM00754">
    <property type="entry name" value="CHRD"/>
    <property type="match status" value="2"/>
</dbReference>
<proteinExistence type="predicted"/>
<dbReference type="OrthoDB" id="3554264at2759"/>
<accession>A0A835Z309</accession>
<reference evidence="3" key="1">
    <citation type="submission" date="2021-02" db="EMBL/GenBank/DDBJ databases">
        <title>First Annotated Genome of the Yellow-green Alga Tribonema minus.</title>
        <authorList>
            <person name="Mahan K.M."/>
        </authorList>
    </citation>
    <scope>NUCLEOTIDE SEQUENCE</scope>
    <source>
        <strain evidence="3">UTEX B ZZ1240</strain>
    </source>
</reference>
<evidence type="ECO:0000256" key="1">
    <source>
        <dbReference type="SAM" id="MobiDB-lite"/>
    </source>
</evidence>
<evidence type="ECO:0000313" key="4">
    <source>
        <dbReference type="Proteomes" id="UP000664859"/>
    </source>
</evidence>
<dbReference type="InterPro" id="IPR010895">
    <property type="entry name" value="CHRD"/>
</dbReference>
<dbReference type="EMBL" id="JAFCMP010000113">
    <property type="protein sequence ID" value="KAG5186090.1"/>
    <property type="molecule type" value="Genomic_DNA"/>
</dbReference>
<organism evidence="3 4">
    <name type="scientific">Tribonema minus</name>
    <dbReference type="NCBI Taxonomy" id="303371"/>
    <lineage>
        <taxon>Eukaryota</taxon>
        <taxon>Sar</taxon>
        <taxon>Stramenopiles</taxon>
        <taxon>Ochrophyta</taxon>
        <taxon>PX clade</taxon>
        <taxon>Xanthophyceae</taxon>
        <taxon>Tribonematales</taxon>
        <taxon>Tribonemataceae</taxon>
        <taxon>Tribonema</taxon>
    </lineage>
</organism>
<feature type="domain" description="CHRD" evidence="2">
    <location>
        <begin position="1"/>
        <end position="135"/>
    </location>
</feature>
<keyword evidence="4" id="KW-1185">Reference proteome</keyword>
<sequence length="285" mass="29108">MLEADLRGSNEVSDPAAAVNNGPDANDISSTAHITLDMMGQVCYDITVTGDLSESNGVGPITRGHIHQGPQGVAGPIAVALFEPPAGPTFQSDGTVEFTGCVPDANGVSGAIAAAPDQFYVNVHSTRYPGGSTASMGDDGALAFVTNLSGSSEVADPASPDLPVNNGDNAFDINGSARITVDFKGKICYDIMLTGDFTSKGVGAITDGHIHKAPEGQSGPVVVELFSPPTLPSTAPDGTLTFSGCAEDKDDVSTELAADTRSYYVNVHSKEYPGGAARGQLFAAN</sequence>
<dbReference type="Proteomes" id="UP000664859">
    <property type="component" value="Unassembled WGS sequence"/>
</dbReference>
<name>A0A835Z309_9STRA</name>
<dbReference type="Pfam" id="PF07452">
    <property type="entry name" value="CHRD"/>
    <property type="match status" value="2"/>
</dbReference>
<evidence type="ECO:0000313" key="3">
    <source>
        <dbReference type="EMBL" id="KAG5186090.1"/>
    </source>
</evidence>
<comment type="caution">
    <text evidence="3">The sequence shown here is derived from an EMBL/GenBank/DDBJ whole genome shotgun (WGS) entry which is preliminary data.</text>
</comment>
<feature type="domain" description="CHRD" evidence="2">
    <location>
        <begin position="142"/>
        <end position="283"/>
    </location>
</feature>
<gene>
    <name evidence="3" type="ORF">JKP88DRAFT_276422</name>
</gene>
<protein>
    <recommendedName>
        <fullName evidence="2">CHRD domain-containing protein</fullName>
    </recommendedName>
</protein>
<evidence type="ECO:0000259" key="2">
    <source>
        <dbReference type="SMART" id="SM00754"/>
    </source>
</evidence>